<organism evidence="1 2">
    <name type="scientific">Hypoxylon rubiginosum</name>
    <dbReference type="NCBI Taxonomy" id="110542"/>
    <lineage>
        <taxon>Eukaryota</taxon>
        <taxon>Fungi</taxon>
        <taxon>Dikarya</taxon>
        <taxon>Ascomycota</taxon>
        <taxon>Pezizomycotina</taxon>
        <taxon>Sordariomycetes</taxon>
        <taxon>Xylariomycetidae</taxon>
        <taxon>Xylariales</taxon>
        <taxon>Hypoxylaceae</taxon>
        <taxon>Hypoxylon</taxon>
    </lineage>
</organism>
<evidence type="ECO:0000313" key="1">
    <source>
        <dbReference type="EMBL" id="KAI6083818.1"/>
    </source>
</evidence>
<gene>
    <name evidence="1" type="ORF">F4821DRAFT_182646</name>
</gene>
<dbReference type="Proteomes" id="UP001497680">
    <property type="component" value="Unassembled WGS sequence"/>
</dbReference>
<sequence>MAEFCRVAKVAARSASLLRPTSKWAFPITSASAAPNMRQISTSPILRSINGRSDSRISSAAKPLTSQSQNQNYSAASWNNPTREPRPTKLEDEDIKKPDISAYDDPFGPDFDFEAGELSKIKVNEERPAPTRPPMRLVPRTGRTVHVGKSVDVARSFKILSVQIAQNQLRRDFQSQRFHERAGLKRKRLRSERWQKRFKKGFKACVARVKELTKQGW</sequence>
<reference evidence="1 2" key="1">
    <citation type="journal article" date="2022" name="New Phytol.">
        <title>Ecological generalism drives hyperdiversity of secondary metabolite gene clusters in xylarialean endophytes.</title>
        <authorList>
            <person name="Franco M.E.E."/>
            <person name="Wisecaver J.H."/>
            <person name="Arnold A.E."/>
            <person name="Ju Y.M."/>
            <person name="Slot J.C."/>
            <person name="Ahrendt S."/>
            <person name="Moore L.P."/>
            <person name="Eastman K.E."/>
            <person name="Scott K."/>
            <person name="Konkel Z."/>
            <person name="Mondo S.J."/>
            <person name="Kuo A."/>
            <person name="Hayes R.D."/>
            <person name="Haridas S."/>
            <person name="Andreopoulos B."/>
            <person name="Riley R."/>
            <person name="LaButti K."/>
            <person name="Pangilinan J."/>
            <person name="Lipzen A."/>
            <person name="Amirebrahimi M."/>
            <person name="Yan J."/>
            <person name="Adam C."/>
            <person name="Keymanesh K."/>
            <person name="Ng V."/>
            <person name="Louie K."/>
            <person name="Northen T."/>
            <person name="Drula E."/>
            <person name="Henrissat B."/>
            <person name="Hsieh H.M."/>
            <person name="Youens-Clark K."/>
            <person name="Lutzoni F."/>
            <person name="Miadlikowska J."/>
            <person name="Eastwood D.C."/>
            <person name="Hamelin R.C."/>
            <person name="Grigoriev I.V."/>
            <person name="U'Ren J.M."/>
        </authorList>
    </citation>
    <scope>NUCLEOTIDE SEQUENCE [LARGE SCALE GENOMIC DNA]</scope>
    <source>
        <strain evidence="1 2">ER1909</strain>
    </source>
</reference>
<comment type="caution">
    <text evidence="1">The sequence shown here is derived from an EMBL/GenBank/DDBJ whole genome shotgun (WGS) entry which is preliminary data.</text>
</comment>
<keyword evidence="2" id="KW-1185">Reference proteome</keyword>
<dbReference type="EMBL" id="MU394346">
    <property type="protein sequence ID" value="KAI6083818.1"/>
    <property type="molecule type" value="Genomic_DNA"/>
</dbReference>
<name>A0ACC0CTJ8_9PEZI</name>
<accession>A0ACC0CTJ8</accession>
<proteinExistence type="predicted"/>
<protein>
    <submittedName>
        <fullName evidence="1">Uncharacterized protein</fullName>
    </submittedName>
</protein>
<evidence type="ECO:0000313" key="2">
    <source>
        <dbReference type="Proteomes" id="UP001497680"/>
    </source>
</evidence>